<comment type="similarity">
    <text evidence="2 3">Belongs to the peptidase M14 family.</text>
</comment>
<evidence type="ECO:0000256" key="2">
    <source>
        <dbReference type="ARBA" id="ARBA00005988"/>
    </source>
</evidence>
<sequence length="590" mass="60186">MRWGRLQACGGSRAPPWRAARRARPAPLLPLLLLALALAHAPRPAACLYHTASETLHWFAHKARSHPERLNYTLLTDSFSGTAVPLATLGRPAGAPGAPRVLFVFGEHCREVITSEVGLWLGRLLADENATVRDWPELHAALERAGEPPPPPGGGGWRGAVGAWAGKLLSAMTVQIVPIESLEGRRQVEAGDLCLRRTAGSEVDLNRNWPFAWQHGSPSSDTYGGPSPLSEPQTRLLRAEMDAAPLAGYVNVHSGEWALYTPWDSKPAYAPGLPADLPKLVERVAAVCGCTAGPAGAVSGYLAFGSSMDYAYMHSKVPYPLTVEVFGGDGHGKLPAGSKNAPMSEFPLVMPTEEEAASVAASARRHAAAGAAAGAAGLGRRGALLRRARRAAGGGAGAAAAAGGGRRLAGAGQEGRQSLALSAVFAAPAWQGAGDQSQQQQQQPQQQPQHQAKPAQQRRALLDAAAADALLSAYEAAPDGARRCFEIFNPRDEAAYRKVVGDWLAAFLIILRHISEHSGPQAAGAAAAGAAASGAEAAAAAAPQAGAGAAAAAVAAPAGAAAPQAAASSAGVQLSSSGAASGPAGAVGAG</sequence>
<dbReference type="GO" id="GO:0005615">
    <property type="term" value="C:extracellular space"/>
    <property type="evidence" value="ECO:0007669"/>
    <property type="project" value="TreeGrafter"/>
</dbReference>
<organism evidence="7 8">
    <name type="scientific">Raphidocelis subcapitata</name>
    <dbReference type="NCBI Taxonomy" id="307507"/>
    <lineage>
        <taxon>Eukaryota</taxon>
        <taxon>Viridiplantae</taxon>
        <taxon>Chlorophyta</taxon>
        <taxon>core chlorophytes</taxon>
        <taxon>Chlorophyceae</taxon>
        <taxon>CS clade</taxon>
        <taxon>Sphaeropleales</taxon>
        <taxon>Selenastraceae</taxon>
        <taxon>Raphidocelis</taxon>
    </lineage>
</organism>
<keyword evidence="5" id="KW-0732">Signal</keyword>
<evidence type="ECO:0000259" key="6">
    <source>
        <dbReference type="PROSITE" id="PS52035"/>
    </source>
</evidence>
<dbReference type="Proteomes" id="UP000247498">
    <property type="component" value="Unassembled WGS sequence"/>
</dbReference>
<feature type="active site" description="Proton donor/acceptor" evidence="3">
    <location>
        <position position="324"/>
    </location>
</feature>
<evidence type="ECO:0000313" key="7">
    <source>
        <dbReference type="EMBL" id="GBF92370.1"/>
    </source>
</evidence>
<accession>A0A2V0P3E0</accession>
<dbReference type="PANTHER" id="PTHR11705:SF119">
    <property type="entry name" value="OS02G0119300 PROTEIN"/>
    <property type="match status" value="1"/>
</dbReference>
<name>A0A2V0P3E0_9CHLO</name>
<proteinExistence type="inferred from homology"/>
<feature type="domain" description="Peptidase M14" evidence="6">
    <location>
        <begin position="48"/>
        <end position="366"/>
    </location>
</feature>
<dbReference type="EMBL" id="BDRX01000031">
    <property type="protein sequence ID" value="GBF92370.1"/>
    <property type="molecule type" value="Genomic_DNA"/>
</dbReference>
<dbReference type="Pfam" id="PF00246">
    <property type="entry name" value="Peptidase_M14"/>
    <property type="match status" value="1"/>
</dbReference>
<protein>
    <recommendedName>
        <fullName evidence="6">Peptidase M14 domain-containing protein</fullName>
    </recommendedName>
</protein>
<dbReference type="GO" id="GO:0006508">
    <property type="term" value="P:proteolysis"/>
    <property type="evidence" value="ECO:0007669"/>
    <property type="project" value="InterPro"/>
</dbReference>
<comment type="caution">
    <text evidence="7">The sequence shown here is derived from an EMBL/GenBank/DDBJ whole genome shotgun (WGS) entry which is preliminary data.</text>
</comment>
<dbReference type="PROSITE" id="PS52035">
    <property type="entry name" value="PEPTIDASE_M14"/>
    <property type="match status" value="1"/>
</dbReference>
<evidence type="ECO:0000256" key="4">
    <source>
        <dbReference type="SAM" id="MobiDB-lite"/>
    </source>
</evidence>
<evidence type="ECO:0000256" key="3">
    <source>
        <dbReference type="PROSITE-ProRule" id="PRU01379"/>
    </source>
</evidence>
<dbReference type="InterPro" id="IPR000834">
    <property type="entry name" value="Peptidase_M14"/>
</dbReference>
<dbReference type="PANTHER" id="PTHR11705">
    <property type="entry name" value="PROTEASE FAMILY M14 CARBOXYPEPTIDASE A,B"/>
    <property type="match status" value="1"/>
</dbReference>
<feature type="chain" id="PRO_5015842226" description="Peptidase M14 domain-containing protein" evidence="5">
    <location>
        <begin position="48"/>
        <end position="590"/>
    </location>
</feature>
<dbReference type="AlphaFoldDB" id="A0A2V0P3E0"/>
<dbReference type="GO" id="GO:0008270">
    <property type="term" value="F:zinc ion binding"/>
    <property type="evidence" value="ECO:0007669"/>
    <property type="project" value="InterPro"/>
</dbReference>
<feature type="signal peptide" evidence="5">
    <location>
        <begin position="1"/>
        <end position="47"/>
    </location>
</feature>
<reference evidence="7 8" key="1">
    <citation type="journal article" date="2018" name="Sci. Rep.">
        <title>Raphidocelis subcapitata (=Pseudokirchneriella subcapitata) provides an insight into genome evolution and environmental adaptations in the Sphaeropleales.</title>
        <authorList>
            <person name="Suzuki S."/>
            <person name="Yamaguchi H."/>
            <person name="Nakajima N."/>
            <person name="Kawachi M."/>
        </authorList>
    </citation>
    <scope>NUCLEOTIDE SEQUENCE [LARGE SCALE GENOMIC DNA]</scope>
    <source>
        <strain evidence="7 8">NIES-35</strain>
    </source>
</reference>
<feature type="region of interest" description="Disordered" evidence="4">
    <location>
        <begin position="430"/>
        <end position="459"/>
    </location>
</feature>
<feature type="compositionally biased region" description="Low complexity" evidence="4">
    <location>
        <begin position="431"/>
        <end position="459"/>
    </location>
</feature>
<keyword evidence="8" id="KW-1185">Reference proteome</keyword>
<dbReference type="SMART" id="SM00631">
    <property type="entry name" value="Zn_pept"/>
    <property type="match status" value="1"/>
</dbReference>
<dbReference type="STRING" id="307507.A0A2V0P3E0"/>
<evidence type="ECO:0000313" key="8">
    <source>
        <dbReference type="Proteomes" id="UP000247498"/>
    </source>
</evidence>
<evidence type="ECO:0000256" key="5">
    <source>
        <dbReference type="SAM" id="SignalP"/>
    </source>
</evidence>
<dbReference type="OrthoDB" id="3626597at2759"/>
<evidence type="ECO:0000256" key="1">
    <source>
        <dbReference type="ARBA" id="ARBA00001947"/>
    </source>
</evidence>
<dbReference type="InParanoid" id="A0A2V0P3E0"/>
<gene>
    <name evidence="7" type="ORF">Rsub_05572</name>
</gene>
<dbReference type="SUPFAM" id="SSF53187">
    <property type="entry name" value="Zn-dependent exopeptidases"/>
    <property type="match status" value="1"/>
</dbReference>
<dbReference type="GO" id="GO:0004181">
    <property type="term" value="F:metallocarboxypeptidase activity"/>
    <property type="evidence" value="ECO:0007669"/>
    <property type="project" value="InterPro"/>
</dbReference>
<dbReference type="Gene3D" id="3.40.630.10">
    <property type="entry name" value="Zn peptidases"/>
    <property type="match status" value="1"/>
</dbReference>
<comment type="cofactor">
    <cofactor evidence="1">
        <name>Zn(2+)</name>
        <dbReference type="ChEBI" id="CHEBI:29105"/>
    </cofactor>
</comment>